<dbReference type="Gene3D" id="3.40.50.1820">
    <property type="entry name" value="alpha/beta hydrolase"/>
    <property type="match status" value="1"/>
</dbReference>
<feature type="compositionally biased region" description="Pro residues" evidence="1">
    <location>
        <begin position="20"/>
        <end position="30"/>
    </location>
</feature>
<evidence type="ECO:0000256" key="1">
    <source>
        <dbReference type="SAM" id="MobiDB-lite"/>
    </source>
</evidence>
<dbReference type="Proteomes" id="UP000192674">
    <property type="component" value="Unassembled WGS sequence"/>
</dbReference>
<protein>
    <recommendedName>
        <fullName evidence="4">Esterase</fullName>
    </recommendedName>
</protein>
<dbReference type="InterPro" id="IPR029058">
    <property type="entry name" value="AB_hydrolase_fold"/>
</dbReference>
<dbReference type="EMBL" id="FWXV01000003">
    <property type="protein sequence ID" value="SMD11307.1"/>
    <property type="molecule type" value="Genomic_DNA"/>
</dbReference>
<dbReference type="AlphaFoldDB" id="A0A1W2ENL6"/>
<evidence type="ECO:0000313" key="2">
    <source>
        <dbReference type="EMBL" id="SMD11307.1"/>
    </source>
</evidence>
<gene>
    <name evidence="2" type="ORF">SAMN05661093_04773</name>
</gene>
<evidence type="ECO:0008006" key="4">
    <source>
        <dbReference type="Google" id="ProtNLM"/>
    </source>
</evidence>
<organism evidence="2 3">
    <name type="scientific">Kibdelosporangium aridum</name>
    <dbReference type="NCBI Taxonomy" id="2030"/>
    <lineage>
        <taxon>Bacteria</taxon>
        <taxon>Bacillati</taxon>
        <taxon>Actinomycetota</taxon>
        <taxon>Actinomycetes</taxon>
        <taxon>Pseudonocardiales</taxon>
        <taxon>Pseudonocardiaceae</taxon>
        <taxon>Kibdelosporangium</taxon>
    </lineage>
</organism>
<feature type="region of interest" description="Disordered" evidence="1">
    <location>
        <begin position="1"/>
        <end position="37"/>
    </location>
</feature>
<proteinExistence type="predicted"/>
<reference evidence="2 3" key="1">
    <citation type="submission" date="2017-04" db="EMBL/GenBank/DDBJ databases">
        <authorList>
            <person name="Afonso C.L."/>
            <person name="Miller P.J."/>
            <person name="Scott M.A."/>
            <person name="Spackman E."/>
            <person name="Goraichik I."/>
            <person name="Dimitrov K.M."/>
            <person name="Suarez D.L."/>
            <person name="Swayne D.E."/>
        </authorList>
    </citation>
    <scope>NUCLEOTIDE SEQUENCE [LARGE SCALE GENOMIC DNA]</scope>
    <source>
        <strain evidence="2 3">DSM 43828</strain>
    </source>
</reference>
<accession>A0A1W2ENL6</accession>
<keyword evidence="3" id="KW-1185">Reference proteome</keyword>
<sequence length="262" mass="27918">MTGLAVSACTTVENQRPSVTTPPPSPPSPPTTTSVKSVVNTKLTSKARGRDVTVITMAPDGHNPDDLPKCVALHGRGEDASWMVRLDVQKSLTQVVQAGVKPFAVVAVDGGSETYWVDGKPGDNPQKMLLEELGPIQAAFGISMGAFGALRFGRTRKDLKAVVAISPALFRDWPTAKSKRVFADQAHWEANEPLRHTNDLAGVPLGVWCGASDSCITVTKALINQTKPAKAVITPGGHTQDYWKPVMPEVLTFVGERISATA</sequence>
<dbReference type="SUPFAM" id="SSF53474">
    <property type="entry name" value="alpha/beta-Hydrolases"/>
    <property type="match status" value="1"/>
</dbReference>
<evidence type="ECO:0000313" key="3">
    <source>
        <dbReference type="Proteomes" id="UP000192674"/>
    </source>
</evidence>
<name>A0A1W2ENL6_KIBAR</name>